<dbReference type="Proteomes" id="UP000023772">
    <property type="component" value="Chromosome"/>
</dbReference>
<name>A0ABN4D3A4_9BACT</name>
<gene>
    <name evidence="1" type="ORF">FH5T_08250</name>
</gene>
<keyword evidence="2" id="KW-1185">Reference proteome</keyword>
<organism evidence="1 2">
    <name type="scientific">Draconibacterium orientale</name>
    <dbReference type="NCBI Taxonomy" id="1168034"/>
    <lineage>
        <taxon>Bacteria</taxon>
        <taxon>Pseudomonadati</taxon>
        <taxon>Bacteroidota</taxon>
        <taxon>Bacteroidia</taxon>
        <taxon>Marinilabiliales</taxon>
        <taxon>Prolixibacteraceae</taxon>
        <taxon>Draconibacterium</taxon>
    </lineage>
</organism>
<protein>
    <submittedName>
        <fullName evidence="1">Uncharacterized protein</fullName>
    </submittedName>
</protein>
<accession>A0ABN4D3A4</accession>
<reference evidence="1 2" key="1">
    <citation type="submission" date="2014-03" db="EMBL/GenBank/DDBJ databases">
        <title>Complete genome sequence of a deeply braunched marine Bacteroidia bacterium Draconibacterium orientale type strain FH5T.</title>
        <authorList>
            <person name="Li X."/>
            <person name="Wang X."/>
            <person name="Xie Z."/>
            <person name="Du Z."/>
            <person name="Chen G."/>
        </authorList>
    </citation>
    <scope>NUCLEOTIDE SEQUENCE [LARGE SCALE GENOMIC DNA]</scope>
    <source>
        <strain evidence="1 2">FH5</strain>
    </source>
</reference>
<dbReference type="RefSeq" id="WP_038557437.1">
    <property type="nucleotide sequence ID" value="NZ_FOHT01000002.1"/>
</dbReference>
<proteinExistence type="predicted"/>
<evidence type="ECO:0000313" key="1">
    <source>
        <dbReference type="EMBL" id="AHW61784.1"/>
    </source>
</evidence>
<sequence>MNKKVFSYQNNDKYFLPFLAFFSDFAVQNLPLQVFNVSILQKVCYWQAFLYPSEKIVALKAIAII</sequence>
<evidence type="ECO:0000313" key="2">
    <source>
        <dbReference type="Proteomes" id="UP000023772"/>
    </source>
</evidence>
<dbReference type="EMBL" id="CP007451">
    <property type="protein sequence ID" value="AHW61784.1"/>
    <property type="molecule type" value="Genomic_DNA"/>
</dbReference>